<dbReference type="Pfam" id="PF00106">
    <property type="entry name" value="adh_short"/>
    <property type="match status" value="1"/>
</dbReference>
<evidence type="ECO:0000313" key="5">
    <source>
        <dbReference type="Proteomes" id="UP001275084"/>
    </source>
</evidence>
<dbReference type="GO" id="GO:0005737">
    <property type="term" value="C:cytoplasm"/>
    <property type="evidence" value="ECO:0007669"/>
    <property type="project" value="TreeGrafter"/>
</dbReference>
<proteinExistence type="inferred from homology"/>
<evidence type="ECO:0000256" key="2">
    <source>
        <dbReference type="ARBA" id="ARBA00022857"/>
    </source>
</evidence>
<dbReference type="PROSITE" id="PS00061">
    <property type="entry name" value="ADH_SHORT"/>
    <property type="match status" value="1"/>
</dbReference>
<sequence length="322" mass="34528">MTEIIYSETLAQQLQGRVVVMTGGAQGIGAATVTRLHGLGAHVFFGDWDAAHGTQLESSLRTKTSPLGGTAHFRQLDVRDYSSQLALFDAAYQAHGQVDIAISCAAVKEPSGYVEPSDLDLASVREEPTAINDAMTINLTSVLHFTRLALAHMKASPATPFTRSITLISSIAGITEAPGLFAYAAAKHGVIGLMRALRPWAPVRYGVRVNAICPWATDTQLLSGVKDRWATEKMPLNTPDDVARQIVQSAADATLNGTAVFVTGGRGFDTEDGVDRCRPQWMGEDNAAEFDKGQKILGLVSRDSALFCLGLLYSLCLVTDDF</sequence>
<dbReference type="PANTHER" id="PTHR44229">
    <property type="entry name" value="15-HYDROXYPROSTAGLANDIN DEHYDROGENASE [NAD(+)]"/>
    <property type="match status" value="1"/>
</dbReference>
<dbReference type="PRINTS" id="PR00081">
    <property type="entry name" value="GDHRDH"/>
</dbReference>
<evidence type="ECO:0000256" key="3">
    <source>
        <dbReference type="ARBA" id="ARBA00023002"/>
    </source>
</evidence>
<evidence type="ECO:0000313" key="4">
    <source>
        <dbReference type="EMBL" id="KAK3346311.1"/>
    </source>
</evidence>
<name>A0AAJ0HB17_9PEZI</name>
<dbReference type="InterPro" id="IPR036291">
    <property type="entry name" value="NAD(P)-bd_dom_sf"/>
</dbReference>
<reference evidence="4" key="1">
    <citation type="journal article" date="2023" name="Mol. Phylogenet. Evol.">
        <title>Genome-scale phylogeny and comparative genomics of the fungal order Sordariales.</title>
        <authorList>
            <person name="Hensen N."/>
            <person name="Bonometti L."/>
            <person name="Westerberg I."/>
            <person name="Brannstrom I.O."/>
            <person name="Guillou S."/>
            <person name="Cros-Aarteil S."/>
            <person name="Calhoun S."/>
            <person name="Haridas S."/>
            <person name="Kuo A."/>
            <person name="Mondo S."/>
            <person name="Pangilinan J."/>
            <person name="Riley R."/>
            <person name="LaButti K."/>
            <person name="Andreopoulos B."/>
            <person name="Lipzen A."/>
            <person name="Chen C."/>
            <person name="Yan M."/>
            <person name="Daum C."/>
            <person name="Ng V."/>
            <person name="Clum A."/>
            <person name="Steindorff A."/>
            <person name="Ohm R.A."/>
            <person name="Martin F."/>
            <person name="Silar P."/>
            <person name="Natvig D.O."/>
            <person name="Lalanne C."/>
            <person name="Gautier V."/>
            <person name="Ament-Velasquez S.L."/>
            <person name="Kruys A."/>
            <person name="Hutchinson M.I."/>
            <person name="Powell A.J."/>
            <person name="Barry K."/>
            <person name="Miller A.N."/>
            <person name="Grigoriev I.V."/>
            <person name="Debuchy R."/>
            <person name="Gladieux P."/>
            <person name="Hiltunen Thoren M."/>
            <person name="Johannesson H."/>
        </authorList>
    </citation>
    <scope>NUCLEOTIDE SEQUENCE</scope>
    <source>
        <strain evidence="4">CBS 955.72</strain>
    </source>
</reference>
<dbReference type="InterPro" id="IPR002347">
    <property type="entry name" value="SDR_fam"/>
</dbReference>
<dbReference type="Gene3D" id="3.40.50.720">
    <property type="entry name" value="NAD(P)-binding Rossmann-like Domain"/>
    <property type="match status" value="1"/>
</dbReference>
<reference evidence="4" key="2">
    <citation type="submission" date="2023-06" db="EMBL/GenBank/DDBJ databases">
        <authorList>
            <consortium name="Lawrence Berkeley National Laboratory"/>
            <person name="Haridas S."/>
            <person name="Hensen N."/>
            <person name="Bonometti L."/>
            <person name="Westerberg I."/>
            <person name="Brannstrom I.O."/>
            <person name="Guillou S."/>
            <person name="Cros-Aarteil S."/>
            <person name="Calhoun S."/>
            <person name="Kuo A."/>
            <person name="Mondo S."/>
            <person name="Pangilinan J."/>
            <person name="Riley R."/>
            <person name="Labutti K."/>
            <person name="Andreopoulos B."/>
            <person name="Lipzen A."/>
            <person name="Chen C."/>
            <person name="Yanf M."/>
            <person name="Daum C."/>
            <person name="Ng V."/>
            <person name="Clum A."/>
            <person name="Steindorff A."/>
            <person name="Ohm R."/>
            <person name="Martin F."/>
            <person name="Silar P."/>
            <person name="Natvig D."/>
            <person name="Lalanne C."/>
            <person name="Gautier V."/>
            <person name="Ament-Velasquez S.L."/>
            <person name="Kruys A."/>
            <person name="Hutchinson M.I."/>
            <person name="Powell A.J."/>
            <person name="Barry K."/>
            <person name="Miller A.N."/>
            <person name="Grigoriev I.V."/>
            <person name="Debuchy R."/>
            <person name="Gladieux P."/>
            <person name="Thoren M.H."/>
            <person name="Johannesson H."/>
        </authorList>
    </citation>
    <scope>NUCLEOTIDE SEQUENCE</scope>
    <source>
        <strain evidence="4">CBS 955.72</strain>
    </source>
</reference>
<comment type="similarity">
    <text evidence="1">Belongs to the short-chain dehydrogenases/reductases (SDR) family.</text>
</comment>
<keyword evidence="5" id="KW-1185">Reference proteome</keyword>
<dbReference type="GO" id="GO:0016616">
    <property type="term" value="F:oxidoreductase activity, acting on the CH-OH group of donors, NAD or NADP as acceptor"/>
    <property type="evidence" value="ECO:0007669"/>
    <property type="project" value="TreeGrafter"/>
</dbReference>
<gene>
    <name evidence="4" type="ORF">B0T25DRAFT_276358</name>
</gene>
<dbReference type="SUPFAM" id="SSF51735">
    <property type="entry name" value="NAD(P)-binding Rossmann-fold domains"/>
    <property type="match status" value="1"/>
</dbReference>
<dbReference type="Proteomes" id="UP001275084">
    <property type="component" value="Unassembled WGS sequence"/>
</dbReference>
<organism evidence="4 5">
    <name type="scientific">Lasiosphaeria hispida</name>
    <dbReference type="NCBI Taxonomy" id="260671"/>
    <lineage>
        <taxon>Eukaryota</taxon>
        <taxon>Fungi</taxon>
        <taxon>Dikarya</taxon>
        <taxon>Ascomycota</taxon>
        <taxon>Pezizomycotina</taxon>
        <taxon>Sordariomycetes</taxon>
        <taxon>Sordariomycetidae</taxon>
        <taxon>Sordariales</taxon>
        <taxon>Lasiosphaeriaceae</taxon>
        <taxon>Lasiosphaeria</taxon>
    </lineage>
</organism>
<keyword evidence="3" id="KW-0560">Oxidoreductase</keyword>
<keyword evidence="2" id="KW-0521">NADP</keyword>
<evidence type="ECO:0000256" key="1">
    <source>
        <dbReference type="ARBA" id="ARBA00006484"/>
    </source>
</evidence>
<dbReference type="EMBL" id="JAUIQD010000006">
    <property type="protein sequence ID" value="KAK3346311.1"/>
    <property type="molecule type" value="Genomic_DNA"/>
</dbReference>
<dbReference type="AlphaFoldDB" id="A0AAJ0HB17"/>
<comment type="caution">
    <text evidence="4">The sequence shown here is derived from an EMBL/GenBank/DDBJ whole genome shotgun (WGS) entry which is preliminary data.</text>
</comment>
<protein>
    <submittedName>
        <fullName evidence="4">Oxidoreductase,short chain dehydrogenase</fullName>
    </submittedName>
</protein>
<dbReference type="PANTHER" id="PTHR44229:SF4">
    <property type="entry name" value="15-HYDROXYPROSTAGLANDIN DEHYDROGENASE [NAD(+)]"/>
    <property type="match status" value="1"/>
</dbReference>
<accession>A0AAJ0HB17</accession>
<dbReference type="InterPro" id="IPR020904">
    <property type="entry name" value="Sc_DH/Rdtase_CS"/>
</dbReference>